<dbReference type="PROSITE" id="PS00063">
    <property type="entry name" value="ALDOKETO_REDUCTASE_3"/>
    <property type="match status" value="1"/>
</dbReference>
<accession>A0A3L7ABE4</accession>
<dbReference type="PRINTS" id="PR00069">
    <property type="entry name" value="ALDKETRDTASE"/>
</dbReference>
<dbReference type="Proteomes" id="UP000272503">
    <property type="component" value="Unassembled WGS sequence"/>
</dbReference>
<evidence type="ECO:0000259" key="7">
    <source>
        <dbReference type="Pfam" id="PF00248"/>
    </source>
</evidence>
<organism evidence="8 9">
    <name type="scientific">Mycetocola tolaasinivorans</name>
    <dbReference type="NCBI Taxonomy" id="76635"/>
    <lineage>
        <taxon>Bacteria</taxon>
        <taxon>Bacillati</taxon>
        <taxon>Actinomycetota</taxon>
        <taxon>Actinomycetes</taxon>
        <taxon>Micrococcales</taxon>
        <taxon>Microbacteriaceae</taxon>
        <taxon>Mycetocola</taxon>
    </lineage>
</organism>
<comment type="caution">
    <text evidence="8">The sequence shown here is derived from an EMBL/GenBank/DDBJ whole genome shotgun (WGS) entry which is preliminary data.</text>
</comment>
<feature type="binding site" evidence="5">
    <location>
        <position position="108"/>
    </location>
    <ligand>
        <name>substrate</name>
    </ligand>
</feature>
<feature type="active site" description="Proton donor" evidence="4">
    <location>
        <position position="50"/>
    </location>
</feature>
<evidence type="ECO:0000256" key="6">
    <source>
        <dbReference type="PIRSR" id="PIRSR000097-3"/>
    </source>
</evidence>
<dbReference type="GO" id="GO:0016616">
    <property type="term" value="F:oxidoreductase activity, acting on the CH-OH group of donors, NAD or NADP as acceptor"/>
    <property type="evidence" value="ECO:0007669"/>
    <property type="project" value="UniProtKB-ARBA"/>
</dbReference>
<dbReference type="InterPro" id="IPR018170">
    <property type="entry name" value="Aldo/ket_reductase_CS"/>
</dbReference>
<dbReference type="AlphaFoldDB" id="A0A3L7ABE4"/>
<dbReference type="EMBL" id="RCUX01000002">
    <property type="protein sequence ID" value="RLP77547.1"/>
    <property type="molecule type" value="Genomic_DNA"/>
</dbReference>
<proteinExistence type="inferred from homology"/>
<evidence type="ECO:0000256" key="1">
    <source>
        <dbReference type="ARBA" id="ARBA00007905"/>
    </source>
</evidence>
<dbReference type="RefSeq" id="WP_121647528.1">
    <property type="nucleotide sequence ID" value="NZ_RCUX01000002.1"/>
</dbReference>
<keyword evidence="9" id="KW-1185">Reference proteome</keyword>
<evidence type="ECO:0000256" key="4">
    <source>
        <dbReference type="PIRSR" id="PIRSR000097-1"/>
    </source>
</evidence>
<dbReference type="SUPFAM" id="SSF51430">
    <property type="entry name" value="NAD(P)-linked oxidoreductase"/>
    <property type="match status" value="1"/>
</dbReference>
<dbReference type="Pfam" id="PF00248">
    <property type="entry name" value="Aldo_ket_red"/>
    <property type="match status" value="1"/>
</dbReference>
<gene>
    <name evidence="8" type="ORF">D9V32_03650</name>
</gene>
<dbReference type="OrthoDB" id="9804790at2"/>
<sequence length="275" mass="30213">MTTPNVILNNGVAIPQVGFGVYKVPDAETTEAVSTALELGYRSIDTAALYGNEAGVGAALAASSLERSDVFVTSKVWNTEHGYDRTLRAFDHSLELLGIDQIDLFLIHWPCPAQDLYRETWRALERIYADGRARAIGVSNFTPEHLTRLLDSAEIVPAINQIELHPALPQHESVEFHRAHGIATEAWSPLARGHGLADPQIIEIAERLGKSPAQVILRWHLQQGRIVIPKSVTPARIAENIALNDFELSPADIAHIDTLGREDGRVGSHPDRVEP</sequence>
<reference evidence="8 9" key="1">
    <citation type="submission" date="2018-10" db="EMBL/GenBank/DDBJ databases">
        <authorList>
            <person name="Li J."/>
        </authorList>
    </citation>
    <scope>NUCLEOTIDE SEQUENCE [LARGE SCALE GENOMIC DNA]</scope>
    <source>
        <strain evidence="8 9">IF 016277</strain>
    </source>
</reference>
<evidence type="ECO:0000313" key="9">
    <source>
        <dbReference type="Proteomes" id="UP000272503"/>
    </source>
</evidence>
<feature type="domain" description="NADP-dependent oxidoreductase" evidence="7">
    <location>
        <begin position="23"/>
        <end position="259"/>
    </location>
</feature>
<comment type="similarity">
    <text evidence="1">Belongs to the aldo/keto reductase family.</text>
</comment>
<dbReference type="InterPro" id="IPR023210">
    <property type="entry name" value="NADP_OxRdtase_dom"/>
</dbReference>
<dbReference type="Gene3D" id="3.20.20.100">
    <property type="entry name" value="NADP-dependent oxidoreductase domain"/>
    <property type="match status" value="1"/>
</dbReference>
<name>A0A3L7ABE4_9MICO</name>
<dbReference type="InterPro" id="IPR020471">
    <property type="entry name" value="AKR"/>
</dbReference>
<keyword evidence="3" id="KW-0560">Oxidoreductase</keyword>
<dbReference type="PIRSF" id="PIRSF000097">
    <property type="entry name" value="AKR"/>
    <property type="match status" value="1"/>
</dbReference>
<evidence type="ECO:0000256" key="5">
    <source>
        <dbReference type="PIRSR" id="PIRSR000097-2"/>
    </source>
</evidence>
<feature type="site" description="Lowers pKa of active site Tyr" evidence="6">
    <location>
        <position position="75"/>
    </location>
</feature>
<dbReference type="PANTHER" id="PTHR43827">
    <property type="entry name" value="2,5-DIKETO-D-GLUCONIC ACID REDUCTASE"/>
    <property type="match status" value="1"/>
</dbReference>
<protein>
    <submittedName>
        <fullName evidence="8">Aldo/keto reductase</fullName>
    </submittedName>
</protein>
<evidence type="ECO:0000256" key="2">
    <source>
        <dbReference type="ARBA" id="ARBA00022857"/>
    </source>
</evidence>
<dbReference type="PROSITE" id="PS00062">
    <property type="entry name" value="ALDOKETO_REDUCTASE_2"/>
    <property type="match status" value="1"/>
</dbReference>
<evidence type="ECO:0000313" key="8">
    <source>
        <dbReference type="EMBL" id="RLP77547.1"/>
    </source>
</evidence>
<dbReference type="PROSITE" id="PS00798">
    <property type="entry name" value="ALDOKETO_REDUCTASE_1"/>
    <property type="match status" value="1"/>
</dbReference>
<evidence type="ECO:0000256" key="3">
    <source>
        <dbReference type="ARBA" id="ARBA00023002"/>
    </source>
</evidence>
<dbReference type="InterPro" id="IPR036812">
    <property type="entry name" value="NAD(P)_OxRdtase_dom_sf"/>
</dbReference>
<dbReference type="FunFam" id="3.20.20.100:FF:000015">
    <property type="entry name" value="Oxidoreductase, aldo/keto reductase family"/>
    <property type="match status" value="1"/>
</dbReference>
<dbReference type="PANTHER" id="PTHR43827:SF3">
    <property type="entry name" value="NADP-DEPENDENT OXIDOREDUCTASE DOMAIN-CONTAINING PROTEIN"/>
    <property type="match status" value="1"/>
</dbReference>
<keyword evidence="2" id="KW-0521">NADP</keyword>